<gene>
    <name evidence="1" type="ORF">BKK80_27375</name>
</gene>
<accession>A0ABM6FCS2</accession>
<dbReference type="EMBL" id="CP017755">
    <property type="protein sequence ID" value="AOZ09480.1"/>
    <property type="molecule type" value="Genomic_DNA"/>
</dbReference>
<protein>
    <submittedName>
        <fullName evidence="1">Uncharacterized protein</fullName>
    </submittedName>
</protein>
<keyword evidence="2" id="KW-1185">Reference proteome</keyword>
<dbReference type="Proteomes" id="UP000177515">
    <property type="component" value="Chromosome 2"/>
</dbReference>
<name>A0ABM6FCS2_9BURK</name>
<evidence type="ECO:0000313" key="1">
    <source>
        <dbReference type="EMBL" id="AOZ09480.1"/>
    </source>
</evidence>
<organism evidence="1 2">
    <name type="scientific">Cupriavidus malaysiensis</name>
    <dbReference type="NCBI Taxonomy" id="367825"/>
    <lineage>
        <taxon>Bacteria</taxon>
        <taxon>Pseudomonadati</taxon>
        <taxon>Pseudomonadota</taxon>
        <taxon>Betaproteobacteria</taxon>
        <taxon>Burkholderiales</taxon>
        <taxon>Burkholderiaceae</taxon>
        <taxon>Cupriavidus</taxon>
    </lineage>
</organism>
<sequence>MNTFTENHELSPQGVLRFRLHARQPNIAMADIALSLTGNATQAPLRVAPDQTFSIPREHAALEGEATVVSNKPAGSLTWRPEVRTPGLPRGSRRLGDLRLECLVDIDSDPSRPSELRQVCSGSAAEATCLEEPGQCLAHAPAALGGFLLSSVVPLNEVKTAYEHGGFRYLFIADRPIFSVTLRHGGKQLVLPTIWLYGGLAMHNPFHDPPYLKDRLYELPLERSKWPDDTLVTFEYMDDA</sequence>
<evidence type="ECO:0000313" key="2">
    <source>
        <dbReference type="Proteomes" id="UP000177515"/>
    </source>
</evidence>
<reference evidence="1 2" key="1">
    <citation type="submission" date="2016-10" db="EMBL/GenBank/DDBJ databases">
        <title>Complete genome sequences of three Cupriavidus strains isolated from various Malaysian environments.</title>
        <authorList>
            <person name="Abdullah A.A.-A."/>
            <person name="Shafie N.A.H."/>
            <person name="Lau N.S."/>
        </authorList>
    </citation>
    <scope>NUCLEOTIDE SEQUENCE [LARGE SCALE GENOMIC DNA]</scope>
    <source>
        <strain evidence="1 2">USMAA1020</strain>
    </source>
</reference>
<proteinExistence type="predicted"/>